<sequence length="73" mass="8114">MKHDLCEVLAEGWPFKFTAKYRGLASGTQNVVDLKLAAIECGFYLFTRSSAGTSTDGEVPETKIMRQVHVSLY</sequence>
<reference evidence="1" key="2">
    <citation type="submission" date="2021-04" db="EMBL/GenBank/DDBJ databases">
        <authorList>
            <person name="Podell S."/>
        </authorList>
    </citation>
    <scope>NUCLEOTIDE SEQUENCE</scope>
    <source>
        <strain evidence="1">Hildebrandi</strain>
    </source>
</reference>
<evidence type="ECO:0000313" key="1">
    <source>
        <dbReference type="EMBL" id="KAG7337825.1"/>
    </source>
</evidence>
<name>A0A9K3P8P3_9STRA</name>
<protein>
    <submittedName>
        <fullName evidence="1">Uncharacterized protein</fullName>
    </submittedName>
</protein>
<comment type="caution">
    <text evidence="1">The sequence shown here is derived from an EMBL/GenBank/DDBJ whole genome shotgun (WGS) entry which is preliminary data.</text>
</comment>
<organism evidence="1 3">
    <name type="scientific">Nitzschia inconspicua</name>
    <dbReference type="NCBI Taxonomy" id="303405"/>
    <lineage>
        <taxon>Eukaryota</taxon>
        <taxon>Sar</taxon>
        <taxon>Stramenopiles</taxon>
        <taxon>Ochrophyta</taxon>
        <taxon>Bacillariophyta</taxon>
        <taxon>Bacillariophyceae</taxon>
        <taxon>Bacillariophycidae</taxon>
        <taxon>Bacillariales</taxon>
        <taxon>Bacillariaceae</taxon>
        <taxon>Nitzschia</taxon>
    </lineage>
</organism>
<dbReference type="EMBL" id="JAGRRH010000072">
    <property type="protein sequence ID" value="KAG7337825.1"/>
    <property type="molecule type" value="Genomic_DNA"/>
</dbReference>
<proteinExistence type="predicted"/>
<dbReference type="EMBL" id="JAGRRH010000019">
    <property type="protein sequence ID" value="KAG7349926.1"/>
    <property type="molecule type" value="Genomic_DNA"/>
</dbReference>
<evidence type="ECO:0000313" key="3">
    <source>
        <dbReference type="Proteomes" id="UP000693970"/>
    </source>
</evidence>
<dbReference type="Proteomes" id="UP000693970">
    <property type="component" value="Unassembled WGS sequence"/>
</dbReference>
<accession>A0A9K3P8P3</accession>
<dbReference type="AlphaFoldDB" id="A0A9K3P8P3"/>
<keyword evidence="3" id="KW-1185">Reference proteome</keyword>
<reference evidence="1" key="1">
    <citation type="journal article" date="2021" name="Sci. Rep.">
        <title>Diploid genomic architecture of Nitzschia inconspicua, an elite biomass production diatom.</title>
        <authorList>
            <person name="Oliver A."/>
            <person name="Podell S."/>
            <person name="Pinowska A."/>
            <person name="Traller J.C."/>
            <person name="Smith S.R."/>
            <person name="McClure R."/>
            <person name="Beliaev A."/>
            <person name="Bohutskyi P."/>
            <person name="Hill E.A."/>
            <person name="Rabines A."/>
            <person name="Zheng H."/>
            <person name="Allen L.Z."/>
            <person name="Kuo A."/>
            <person name="Grigoriev I.V."/>
            <person name="Allen A.E."/>
            <person name="Hazlebeck D."/>
            <person name="Allen E.E."/>
        </authorList>
    </citation>
    <scope>NUCLEOTIDE SEQUENCE</scope>
    <source>
        <strain evidence="1">Hildebrandi</strain>
    </source>
</reference>
<gene>
    <name evidence="2" type="ORF">IV203_012523</name>
    <name evidence="1" type="ORF">IV203_012710</name>
</gene>
<evidence type="ECO:0000313" key="2">
    <source>
        <dbReference type="EMBL" id="KAG7349926.1"/>
    </source>
</evidence>